<dbReference type="PROSITE" id="PS00028">
    <property type="entry name" value="ZINC_FINGER_C2H2_1"/>
    <property type="match status" value="6"/>
</dbReference>
<organism evidence="8 9">
    <name type="scientific">Propithecus coquereli</name>
    <name type="common">Coquerel's sifaka</name>
    <name type="synonym">Propithecus verreauxi coquereli</name>
    <dbReference type="NCBI Taxonomy" id="379532"/>
    <lineage>
        <taxon>Eukaryota</taxon>
        <taxon>Metazoa</taxon>
        <taxon>Chordata</taxon>
        <taxon>Craniata</taxon>
        <taxon>Vertebrata</taxon>
        <taxon>Euteleostomi</taxon>
        <taxon>Mammalia</taxon>
        <taxon>Eutheria</taxon>
        <taxon>Euarchontoglires</taxon>
        <taxon>Primates</taxon>
        <taxon>Strepsirrhini</taxon>
        <taxon>Lemuriformes</taxon>
        <taxon>Indriidae</taxon>
        <taxon>Propithecus</taxon>
    </lineage>
</organism>
<dbReference type="AlphaFoldDB" id="A0A2K6EMS7"/>
<dbReference type="Pfam" id="PF00096">
    <property type="entry name" value="zf-C2H2"/>
    <property type="match status" value="3"/>
</dbReference>
<dbReference type="FunFam" id="3.30.160.60:FF:000257">
    <property type="entry name" value="ZXD family zinc finger C"/>
    <property type="match status" value="1"/>
</dbReference>
<dbReference type="Proteomes" id="UP000233160">
    <property type="component" value="Unassembled WGS sequence"/>
</dbReference>
<keyword evidence="3 5" id="KW-0863">Zinc-finger</keyword>
<dbReference type="GO" id="GO:0008270">
    <property type="term" value="F:zinc ion binding"/>
    <property type="evidence" value="ECO:0007669"/>
    <property type="project" value="UniProtKB-KW"/>
</dbReference>
<dbReference type="PROSITE" id="PS50157">
    <property type="entry name" value="ZINC_FINGER_C2H2_2"/>
    <property type="match status" value="5"/>
</dbReference>
<dbReference type="InterPro" id="IPR013087">
    <property type="entry name" value="Znf_C2H2_type"/>
</dbReference>
<dbReference type="GO" id="GO:0005634">
    <property type="term" value="C:nucleus"/>
    <property type="evidence" value="ECO:0007669"/>
    <property type="project" value="TreeGrafter"/>
</dbReference>
<evidence type="ECO:0000256" key="6">
    <source>
        <dbReference type="SAM" id="MobiDB-lite"/>
    </source>
</evidence>
<proteinExistence type="predicted"/>
<sequence length="494" mass="52421">PPRPRCALGFGKKQQLKLHLLTHGSGPDRRPFKCALEGCGWAFTTSYKLKRHLQSHDKLRPFCCPAGGCGKKFTTVYNLKTHMKAHEQESQFKCDVCAEGFPTHARLSAHQRSHFEPERPYKCDFPGKGAWRTYEKHGGKNVGGTSHPHIPLHGEHGLKTFLIITAPWFFCSGRKHNDDRRFPCPVEGCGKSFRRAEHLKGHSVTHLGTKPFKCPVEGCRARFSARSSLYMHSKKHEQAAEAPKSCCPSCNRLFRSKHSMKAHMARQHCQRQGLLPQLEAASSLTPSSELSGPGQSELINLDLSALFSDAPAGGGSSAGGSDEAPSSGILTIDIASMSSSLGTSAADGGSPGQVDPLVLVAHSDIPPSLDSPLVLGTAATAALPQVRVSVEDVTVSAGPLGCLVTLPEQHLAQDHPPAPSSGDLAAHATVPTSSGTPEAPAPGEVEWGSPPGPEAAGQWDGDRGLPQAAWSGPAEAQGARDTELGAGTGSLYLV</sequence>
<dbReference type="InterPro" id="IPR051061">
    <property type="entry name" value="Zinc_finger_trans_reg"/>
</dbReference>
<dbReference type="FunFam" id="3.30.160.60:FF:000125">
    <property type="entry name" value="Putative zinc finger protein 143"/>
    <property type="match status" value="1"/>
</dbReference>
<dbReference type="STRING" id="379532.ENSPCOP00000003035"/>
<dbReference type="GeneTree" id="ENSGT00940000162216"/>
<feature type="domain" description="C2H2-type" evidence="7">
    <location>
        <begin position="32"/>
        <end position="61"/>
    </location>
</feature>
<feature type="domain" description="C2H2-type" evidence="7">
    <location>
        <begin position="62"/>
        <end position="91"/>
    </location>
</feature>
<evidence type="ECO:0000256" key="1">
    <source>
        <dbReference type="ARBA" id="ARBA00022723"/>
    </source>
</evidence>
<keyword evidence="1" id="KW-0479">Metal-binding</keyword>
<dbReference type="InterPro" id="IPR036236">
    <property type="entry name" value="Znf_C2H2_sf"/>
</dbReference>
<dbReference type="FunFam" id="3.30.160.60:FF:000872">
    <property type="entry name" value="zinc finger X-linked protein ZXDB"/>
    <property type="match status" value="1"/>
</dbReference>
<reference evidence="8" key="1">
    <citation type="submission" date="2025-08" db="UniProtKB">
        <authorList>
            <consortium name="Ensembl"/>
        </authorList>
    </citation>
    <scope>IDENTIFICATION</scope>
</reference>
<dbReference type="SMART" id="SM00355">
    <property type="entry name" value="ZnF_C2H2"/>
    <property type="match status" value="7"/>
</dbReference>
<feature type="region of interest" description="Disordered" evidence="6">
    <location>
        <begin position="411"/>
        <end position="489"/>
    </location>
</feature>
<protein>
    <recommendedName>
        <fullName evidence="7">C2H2-type domain-containing protein</fullName>
    </recommendedName>
</protein>
<dbReference type="Gene3D" id="3.30.160.60">
    <property type="entry name" value="Classic Zinc Finger"/>
    <property type="match status" value="5"/>
</dbReference>
<feature type="domain" description="C2H2-type" evidence="7">
    <location>
        <begin position="212"/>
        <end position="241"/>
    </location>
</feature>
<accession>A0A2K6EMS7</accession>
<feature type="domain" description="C2H2-type" evidence="7">
    <location>
        <begin position="182"/>
        <end position="211"/>
    </location>
</feature>
<dbReference type="SUPFAM" id="SSF57667">
    <property type="entry name" value="beta-beta-alpha zinc fingers"/>
    <property type="match status" value="3"/>
</dbReference>
<keyword evidence="2" id="KW-0677">Repeat</keyword>
<dbReference type="Ensembl" id="ENSPCOT00000010428.1">
    <property type="protein sequence ID" value="ENSPCOP00000003035.1"/>
    <property type="gene ID" value="ENSPCOG00000009208.1"/>
</dbReference>
<evidence type="ECO:0000256" key="2">
    <source>
        <dbReference type="ARBA" id="ARBA00022737"/>
    </source>
</evidence>
<evidence type="ECO:0000256" key="3">
    <source>
        <dbReference type="ARBA" id="ARBA00022771"/>
    </source>
</evidence>
<evidence type="ECO:0000313" key="8">
    <source>
        <dbReference type="Ensembl" id="ENSPCOP00000003035.1"/>
    </source>
</evidence>
<dbReference type="PANTHER" id="PTHR46179:SF5">
    <property type="entry name" value="ZINC FINGER PROTEIN ZXDC"/>
    <property type="match status" value="1"/>
</dbReference>
<name>A0A2K6EMS7_PROCO</name>
<reference evidence="8" key="2">
    <citation type="submission" date="2025-09" db="UniProtKB">
        <authorList>
            <consortium name="Ensembl"/>
        </authorList>
    </citation>
    <scope>IDENTIFICATION</scope>
</reference>
<dbReference type="GO" id="GO:0006357">
    <property type="term" value="P:regulation of transcription by RNA polymerase II"/>
    <property type="evidence" value="ECO:0007669"/>
    <property type="project" value="TreeGrafter"/>
</dbReference>
<evidence type="ECO:0000256" key="5">
    <source>
        <dbReference type="PROSITE-ProRule" id="PRU00042"/>
    </source>
</evidence>
<keyword evidence="9" id="KW-1185">Reference proteome</keyword>
<dbReference type="PANTHER" id="PTHR46179">
    <property type="entry name" value="ZINC FINGER PROTEIN"/>
    <property type="match status" value="1"/>
</dbReference>
<feature type="domain" description="C2H2-type" evidence="7">
    <location>
        <begin position="92"/>
        <end position="119"/>
    </location>
</feature>
<evidence type="ECO:0000259" key="7">
    <source>
        <dbReference type="PROSITE" id="PS50157"/>
    </source>
</evidence>
<evidence type="ECO:0000313" key="9">
    <source>
        <dbReference type="Proteomes" id="UP000233160"/>
    </source>
</evidence>
<dbReference type="OMA" id="RCVQVQL"/>
<dbReference type="GO" id="GO:0003712">
    <property type="term" value="F:transcription coregulator activity"/>
    <property type="evidence" value="ECO:0007669"/>
    <property type="project" value="TreeGrafter"/>
</dbReference>
<keyword evidence="4" id="KW-0862">Zinc</keyword>
<evidence type="ECO:0000256" key="4">
    <source>
        <dbReference type="ARBA" id="ARBA00022833"/>
    </source>
</evidence>